<organism evidence="2 3">
    <name type="scientific">Angiostrongylus cantonensis</name>
    <name type="common">Rat lungworm</name>
    <dbReference type="NCBI Taxonomy" id="6313"/>
    <lineage>
        <taxon>Eukaryota</taxon>
        <taxon>Metazoa</taxon>
        <taxon>Ecdysozoa</taxon>
        <taxon>Nematoda</taxon>
        <taxon>Chromadorea</taxon>
        <taxon>Rhabditida</taxon>
        <taxon>Rhabditina</taxon>
        <taxon>Rhabditomorpha</taxon>
        <taxon>Strongyloidea</taxon>
        <taxon>Metastrongylidae</taxon>
        <taxon>Angiostrongylus</taxon>
    </lineage>
</organism>
<dbReference type="STRING" id="6313.A0A0K0D0D1"/>
<dbReference type="CDD" id="cd01099">
    <property type="entry name" value="PAN_AP_HGF"/>
    <property type="match status" value="2"/>
</dbReference>
<reference evidence="3" key="2">
    <citation type="submission" date="2016-04" db="UniProtKB">
        <authorList>
            <consortium name="WormBaseParasite"/>
        </authorList>
    </citation>
    <scope>IDENTIFICATION</scope>
</reference>
<dbReference type="SUPFAM" id="SSF57414">
    <property type="entry name" value="Hairpin loop containing domain-like"/>
    <property type="match status" value="2"/>
</dbReference>
<sequence>LLKYIIIKSFASEQKSHCCFVVNNGCFEEISGYMMINVAAGLEHDVSMEECKCYCANSKISRRYSFECRSSTYYHEERDCVLNLDDRHRSPQLLEKQSGQHAITYLAPKPKIYNFFDEIFHSNLNVLRLFCPTFTGQGLTETQTESLLRSLVCFLELSDFVLEGTALAIETTVSVQKCKCKCIQGELIYGEACQSFQYYFDSNTCLINKQNRFSNPENLIYVPNSHPRSYFEHKCATKGRTVLNNLQATMSSTHVTSPSTLVYPTVGRCTYSAMYQTSFQGTKLIRTIYVKSPGDCFAACHAHSCRSANIISNGATNTCELFRDSIIDYRHLGMIIYDASTVYLDGIRCGDP</sequence>
<dbReference type="Gene3D" id="3.50.4.10">
    <property type="entry name" value="Hepatocyte Growth Factor"/>
    <property type="match status" value="2"/>
</dbReference>
<keyword evidence="2" id="KW-1185">Reference proteome</keyword>
<dbReference type="PANTHER" id="PTHR35193:SF5">
    <property type="entry name" value="FLOCCULATION PROTEIN FLO11"/>
    <property type="match status" value="1"/>
</dbReference>
<feature type="domain" description="Apple" evidence="1">
    <location>
        <begin position="26"/>
        <end position="98"/>
    </location>
</feature>
<proteinExistence type="predicted"/>
<evidence type="ECO:0000259" key="1">
    <source>
        <dbReference type="PROSITE" id="PS50948"/>
    </source>
</evidence>
<accession>A0A0K0D0D1</accession>
<evidence type="ECO:0000313" key="2">
    <source>
        <dbReference type="Proteomes" id="UP000035642"/>
    </source>
</evidence>
<name>A0A0K0D0D1_ANGCA</name>
<feature type="domain" description="Apple" evidence="1">
    <location>
        <begin position="153"/>
        <end position="235"/>
    </location>
</feature>
<feature type="domain" description="Apple" evidence="1">
    <location>
        <begin position="269"/>
        <end position="349"/>
    </location>
</feature>
<evidence type="ECO:0000313" key="3">
    <source>
        <dbReference type="WBParaSite" id="ACAC_0000351401-mRNA-1"/>
    </source>
</evidence>
<dbReference type="InterPro" id="IPR003609">
    <property type="entry name" value="Pan_app"/>
</dbReference>
<dbReference type="SMART" id="SM00473">
    <property type="entry name" value="PAN_AP"/>
    <property type="match status" value="3"/>
</dbReference>
<dbReference type="Pfam" id="PF00024">
    <property type="entry name" value="PAN_1"/>
    <property type="match status" value="3"/>
</dbReference>
<protein>
    <submittedName>
        <fullName evidence="3">PAN domain protein</fullName>
    </submittedName>
</protein>
<dbReference type="PROSITE" id="PS50948">
    <property type="entry name" value="PAN"/>
    <property type="match status" value="3"/>
</dbReference>
<dbReference type="Proteomes" id="UP000035642">
    <property type="component" value="Unassembled WGS sequence"/>
</dbReference>
<dbReference type="AlphaFoldDB" id="A0A0K0D0D1"/>
<reference evidence="2" key="1">
    <citation type="submission" date="2012-09" db="EMBL/GenBank/DDBJ databases">
        <authorList>
            <person name="Martin A.A."/>
        </authorList>
    </citation>
    <scope>NUCLEOTIDE SEQUENCE</scope>
</reference>
<dbReference type="WBParaSite" id="ACAC_0000351401-mRNA-1">
    <property type="protein sequence ID" value="ACAC_0000351401-mRNA-1"/>
    <property type="gene ID" value="ACAC_0000351401"/>
</dbReference>
<dbReference type="PANTHER" id="PTHR35193">
    <property type="entry name" value="MUCIN 13A, CELL SURFACE-ASSOCIATED-RELATED"/>
    <property type="match status" value="1"/>
</dbReference>